<dbReference type="CDD" id="cd00609">
    <property type="entry name" value="AAT_like"/>
    <property type="match status" value="1"/>
</dbReference>
<evidence type="ECO:0000256" key="1">
    <source>
        <dbReference type="ARBA" id="ARBA00001933"/>
    </source>
</evidence>
<dbReference type="NCBIfam" id="NF006719">
    <property type="entry name" value="PRK09257.1"/>
    <property type="match status" value="1"/>
</dbReference>
<dbReference type="PANTHER" id="PTHR11879:SF22">
    <property type="entry name" value="ASPARTATE AMINOTRANSFERASE, MITOCHONDRIAL"/>
    <property type="match status" value="1"/>
</dbReference>
<evidence type="ECO:0000256" key="4">
    <source>
        <dbReference type="ARBA" id="ARBA00022576"/>
    </source>
</evidence>
<proteinExistence type="inferred from homology"/>
<keyword evidence="5 7" id="KW-0808">Transferase</keyword>
<protein>
    <recommendedName>
        <fullName evidence="7">Aminotransferase</fullName>
        <ecNumber evidence="7">2.6.1.-</ecNumber>
    </recommendedName>
</protein>
<keyword evidence="6" id="KW-0663">Pyridoxal phosphate</keyword>
<evidence type="ECO:0000313" key="10">
    <source>
        <dbReference type="Proteomes" id="UP000235803"/>
    </source>
</evidence>
<comment type="cofactor">
    <cofactor evidence="1 7">
        <name>pyridoxal 5'-phosphate</name>
        <dbReference type="ChEBI" id="CHEBI:597326"/>
    </cofactor>
</comment>
<evidence type="ECO:0000256" key="2">
    <source>
        <dbReference type="ARBA" id="ARBA00007441"/>
    </source>
</evidence>
<dbReference type="GO" id="GO:0004069">
    <property type="term" value="F:L-aspartate:2-oxoglutarate aminotransferase activity"/>
    <property type="evidence" value="ECO:0007669"/>
    <property type="project" value="TreeGrafter"/>
</dbReference>
<dbReference type="InterPro" id="IPR015421">
    <property type="entry name" value="PyrdxlP-dep_Trfase_major"/>
</dbReference>
<accession>A0A2N7TX91</accession>
<evidence type="ECO:0000256" key="6">
    <source>
        <dbReference type="ARBA" id="ARBA00022898"/>
    </source>
</evidence>
<dbReference type="PROSITE" id="PS00105">
    <property type="entry name" value="AA_TRANSFER_CLASS_1"/>
    <property type="match status" value="1"/>
</dbReference>
<evidence type="ECO:0000256" key="5">
    <source>
        <dbReference type="ARBA" id="ARBA00022679"/>
    </source>
</evidence>
<dbReference type="PRINTS" id="PR00799">
    <property type="entry name" value="TRANSAMINASE"/>
</dbReference>
<dbReference type="Gene3D" id="3.40.640.10">
    <property type="entry name" value="Type I PLP-dependent aspartate aminotransferase-like (Major domain)"/>
    <property type="match status" value="1"/>
</dbReference>
<dbReference type="GO" id="GO:0033585">
    <property type="term" value="P:L-phenylalanine biosynthetic process from chorismate via phenylpyruvate"/>
    <property type="evidence" value="ECO:0007669"/>
    <property type="project" value="TreeGrafter"/>
</dbReference>
<dbReference type="RefSeq" id="WP_102655035.1">
    <property type="nucleotide sequence ID" value="NZ_PNRF01000041.1"/>
</dbReference>
<dbReference type="EMBL" id="PNRF01000041">
    <property type="protein sequence ID" value="PMR72813.1"/>
    <property type="molecule type" value="Genomic_DNA"/>
</dbReference>
<dbReference type="OrthoDB" id="9766445at2"/>
<comment type="subunit">
    <text evidence="3">Homodimer.</text>
</comment>
<dbReference type="InterPro" id="IPR015422">
    <property type="entry name" value="PyrdxlP-dep_Trfase_small"/>
</dbReference>
<dbReference type="GO" id="GO:0004838">
    <property type="term" value="F:L-tyrosine-2-oxoglutarate transaminase activity"/>
    <property type="evidence" value="ECO:0007669"/>
    <property type="project" value="TreeGrafter"/>
</dbReference>
<dbReference type="Proteomes" id="UP000235803">
    <property type="component" value="Unassembled WGS sequence"/>
</dbReference>
<sequence length="398" mass="44853">MFDNLEWISPDPILSLSEKFIEDRNPRKVDLGIGLYKNSNGITPIMESVKIAEKYLVSQAEDKVYKGSVGLDGYCNKIISLLYKDAPEIIAEERVTAAQTVGGTGAVRLAAELIKSYSPRRIVWICDPTWENHRGIFSHLGVNIRSYPYLNEKGEFSFDCMIESISKIPFEDILVLHGCGHNPTGYDLTNNQWMHLLEIVKEKRIFPIIDMAYHGLADNLNKDSYGVNLFSEQLDEMFVAYSCSKNFGLYRDRVGALVILGKNKDHCSKIKLHASNLARVNYSSPPIHGASIVNEVLSSNELYQIWAAELERMTTRVKGARKMLVRESSEQGCSEIFLGAARGEGLFSTILLNLNEIRRLKEVYNIYMLEIGRINISGINKNNIEYVVSAIKQVAGTR</sequence>
<dbReference type="GO" id="GO:0030170">
    <property type="term" value="F:pyridoxal phosphate binding"/>
    <property type="evidence" value="ECO:0007669"/>
    <property type="project" value="InterPro"/>
</dbReference>
<dbReference type="InterPro" id="IPR004839">
    <property type="entry name" value="Aminotransferase_I/II_large"/>
</dbReference>
<keyword evidence="10" id="KW-1185">Reference proteome</keyword>
<dbReference type="AlphaFoldDB" id="A0A2N7TX91"/>
<dbReference type="InterPro" id="IPR004838">
    <property type="entry name" value="NHTrfase_class1_PyrdxlP-BS"/>
</dbReference>
<evidence type="ECO:0000256" key="3">
    <source>
        <dbReference type="ARBA" id="ARBA00011738"/>
    </source>
</evidence>
<dbReference type="InterPro" id="IPR015424">
    <property type="entry name" value="PyrdxlP-dep_Trfase"/>
</dbReference>
<dbReference type="GO" id="GO:0005829">
    <property type="term" value="C:cytosol"/>
    <property type="evidence" value="ECO:0007669"/>
    <property type="project" value="TreeGrafter"/>
</dbReference>
<dbReference type="Gene3D" id="3.90.1150.10">
    <property type="entry name" value="Aspartate Aminotransferase, domain 1"/>
    <property type="match status" value="1"/>
</dbReference>
<dbReference type="EC" id="2.6.1.-" evidence="7"/>
<dbReference type="InterPro" id="IPR000796">
    <property type="entry name" value="Asp_trans"/>
</dbReference>
<keyword evidence="4 7" id="KW-0032">Aminotransferase</keyword>
<dbReference type="GO" id="GO:0042802">
    <property type="term" value="F:identical protein binding"/>
    <property type="evidence" value="ECO:0007669"/>
    <property type="project" value="TreeGrafter"/>
</dbReference>
<dbReference type="PANTHER" id="PTHR11879">
    <property type="entry name" value="ASPARTATE AMINOTRANSFERASE"/>
    <property type="match status" value="1"/>
</dbReference>
<comment type="caution">
    <text evidence="9">The sequence shown here is derived from an EMBL/GenBank/DDBJ whole genome shotgun (WGS) entry which is preliminary data.</text>
</comment>
<feature type="domain" description="Aminotransferase class I/classII large" evidence="8">
    <location>
        <begin position="27"/>
        <end position="391"/>
    </location>
</feature>
<organism evidence="9 10">
    <name type="scientific">Billgrantia endophytica</name>
    <dbReference type="NCBI Taxonomy" id="2033802"/>
    <lineage>
        <taxon>Bacteria</taxon>
        <taxon>Pseudomonadati</taxon>
        <taxon>Pseudomonadota</taxon>
        <taxon>Gammaproteobacteria</taxon>
        <taxon>Oceanospirillales</taxon>
        <taxon>Halomonadaceae</taxon>
        <taxon>Billgrantia</taxon>
    </lineage>
</organism>
<gene>
    <name evidence="9" type="ORF">C1H69_19380</name>
</gene>
<evidence type="ECO:0000259" key="8">
    <source>
        <dbReference type="Pfam" id="PF00155"/>
    </source>
</evidence>
<evidence type="ECO:0000313" key="9">
    <source>
        <dbReference type="EMBL" id="PMR72813.1"/>
    </source>
</evidence>
<comment type="similarity">
    <text evidence="2 7">Belongs to the class-I pyridoxal-phosphate-dependent aminotransferase family.</text>
</comment>
<evidence type="ECO:0000256" key="7">
    <source>
        <dbReference type="RuleBase" id="RU000481"/>
    </source>
</evidence>
<dbReference type="SUPFAM" id="SSF53383">
    <property type="entry name" value="PLP-dependent transferases"/>
    <property type="match status" value="1"/>
</dbReference>
<dbReference type="Pfam" id="PF00155">
    <property type="entry name" value="Aminotran_1_2"/>
    <property type="match status" value="1"/>
</dbReference>
<reference evidence="9 10" key="1">
    <citation type="submission" date="2018-01" db="EMBL/GenBank/DDBJ databases">
        <title>Halomonas endophytica sp. nov., isolated from storage liquid in the stems of Populus euphratica.</title>
        <authorList>
            <person name="Chen C."/>
        </authorList>
    </citation>
    <scope>NUCLEOTIDE SEQUENCE [LARGE SCALE GENOMIC DNA]</scope>
    <source>
        <strain evidence="9 10">MC28</strain>
    </source>
</reference>
<name>A0A2N7TX91_9GAMM</name>